<organism evidence="2 3">
    <name type="scientific">Spirosoma pollinicola</name>
    <dbReference type="NCBI Taxonomy" id="2057025"/>
    <lineage>
        <taxon>Bacteria</taxon>
        <taxon>Pseudomonadati</taxon>
        <taxon>Bacteroidota</taxon>
        <taxon>Cytophagia</taxon>
        <taxon>Cytophagales</taxon>
        <taxon>Cytophagaceae</taxon>
        <taxon>Spirosoma</taxon>
    </lineage>
</organism>
<dbReference type="PANTHER" id="PTHR38463:SF1">
    <property type="entry name" value="STRESS RESPONSE PROTEIN YSNF"/>
    <property type="match status" value="1"/>
</dbReference>
<dbReference type="InterPro" id="IPR052967">
    <property type="entry name" value="Stress_Response_Assoc"/>
</dbReference>
<dbReference type="NCBIfam" id="TIGR02271">
    <property type="entry name" value="YsnF/AvaK domain"/>
    <property type="match status" value="1"/>
</dbReference>
<reference evidence="2 3" key="1">
    <citation type="submission" date="2017-11" db="EMBL/GenBank/DDBJ databases">
        <title>Taxonomic description and genome sequences of Spirosoma HA7 sp. nov., isolated from pollen microhabitat of Corylus avellana.</title>
        <authorList>
            <person name="Ambika Manirajan B."/>
            <person name="Suarez C."/>
            <person name="Ratering S."/>
            <person name="Geissler-Plaum R."/>
            <person name="Cardinale M."/>
            <person name="Sylvia S."/>
        </authorList>
    </citation>
    <scope>NUCLEOTIDE SEQUENCE [LARGE SCALE GENOMIC DNA]</scope>
    <source>
        <strain evidence="2 3">HA7</strain>
    </source>
</reference>
<evidence type="ECO:0000313" key="2">
    <source>
        <dbReference type="EMBL" id="AUD07592.1"/>
    </source>
</evidence>
<dbReference type="OrthoDB" id="5569583at2"/>
<dbReference type="PANTHER" id="PTHR38463">
    <property type="entry name" value="STRESS RESPONSE PROTEIN YSNF"/>
    <property type="match status" value="1"/>
</dbReference>
<dbReference type="Pfam" id="PF09557">
    <property type="entry name" value="DUF2382"/>
    <property type="match status" value="1"/>
</dbReference>
<keyword evidence="3" id="KW-1185">Reference proteome</keyword>
<evidence type="ECO:0000313" key="3">
    <source>
        <dbReference type="Proteomes" id="UP000232883"/>
    </source>
</evidence>
<gene>
    <name evidence="2" type="ORF">CWM47_33215</name>
</gene>
<dbReference type="KEGG" id="spir:CWM47_33215"/>
<dbReference type="Proteomes" id="UP000232883">
    <property type="component" value="Chromosome"/>
</dbReference>
<dbReference type="EMBL" id="CP025096">
    <property type="protein sequence ID" value="AUD07592.1"/>
    <property type="molecule type" value="Genomic_DNA"/>
</dbReference>
<dbReference type="AlphaFoldDB" id="A0A2K8ZCJ3"/>
<feature type="domain" description="DUF2382" evidence="1">
    <location>
        <begin position="15"/>
        <end position="125"/>
    </location>
</feature>
<sequence>MPLKKDKVVEESVVIPLLEEQLHVEKQLVETGRVRITKTVLEEPQTVQIPLTSETVEIERVSLNQYVDEPPLTRQEGETTIYPVLKEVLVVEKRLMLIEEIRVTRRQSQTRQTLSVPLRREDVRIERIDATSERPAPPESSL</sequence>
<protein>
    <recommendedName>
        <fullName evidence="1">DUF2382 domain-containing protein</fullName>
    </recommendedName>
</protein>
<dbReference type="InterPro" id="IPR019060">
    <property type="entry name" value="DUF2382"/>
</dbReference>
<accession>A0A2K8ZCJ3</accession>
<evidence type="ECO:0000259" key="1">
    <source>
        <dbReference type="Pfam" id="PF09557"/>
    </source>
</evidence>
<proteinExistence type="predicted"/>
<name>A0A2K8ZCJ3_9BACT</name>